<dbReference type="AlphaFoldDB" id="A0A6J7HW04"/>
<sequence>MTAGGTGFGVRTLVELARTFVPPAKKAPAKKAPAKKAPAKKVAKKRPPVRR</sequence>
<evidence type="ECO:0000256" key="1">
    <source>
        <dbReference type="SAM" id="MobiDB-lite"/>
    </source>
</evidence>
<accession>A0A6J7HW04</accession>
<proteinExistence type="predicted"/>
<organism evidence="2">
    <name type="scientific">freshwater metagenome</name>
    <dbReference type="NCBI Taxonomy" id="449393"/>
    <lineage>
        <taxon>unclassified sequences</taxon>
        <taxon>metagenomes</taxon>
        <taxon>ecological metagenomes</taxon>
    </lineage>
</organism>
<evidence type="ECO:0000313" key="2">
    <source>
        <dbReference type="EMBL" id="CAB4921030.1"/>
    </source>
</evidence>
<feature type="region of interest" description="Disordered" evidence="1">
    <location>
        <begin position="22"/>
        <end position="51"/>
    </location>
</feature>
<reference evidence="2" key="1">
    <citation type="submission" date="2020-05" db="EMBL/GenBank/DDBJ databases">
        <authorList>
            <person name="Chiriac C."/>
            <person name="Salcher M."/>
            <person name="Ghai R."/>
            <person name="Kavagutti S V."/>
        </authorList>
    </citation>
    <scope>NUCLEOTIDE SEQUENCE</scope>
</reference>
<dbReference type="EMBL" id="CAFBMM010000152">
    <property type="protein sequence ID" value="CAB4921030.1"/>
    <property type="molecule type" value="Genomic_DNA"/>
</dbReference>
<feature type="compositionally biased region" description="Basic residues" evidence="1">
    <location>
        <begin position="27"/>
        <end position="51"/>
    </location>
</feature>
<name>A0A6J7HW04_9ZZZZ</name>
<protein>
    <submittedName>
        <fullName evidence="2">Unannotated protein</fullName>
    </submittedName>
</protein>
<gene>
    <name evidence="2" type="ORF">UFOPK3605_01660</name>
</gene>